<dbReference type="Pfam" id="PF12680">
    <property type="entry name" value="SnoaL_2"/>
    <property type="match status" value="1"/>
</dbReference>
<sequence>MNEQQNVQKIQEGYDLFRKGDIQNLMKLYTEDIEFVIPGPAQVVPYAGIYRGQEQVTTFFAKLHEAIDFERFETVECIAQGNAVVALGYAKGRARTTGQISEEEWAHVFRMRDGKVERFQVYTDTAAVVQAFQRSNQMAM</sequence>
<name>A0A0U3SJR5_9BACT</name>
<feature type="domain" description="SnoaL-like" evidence="1">
    <location>
        <begin position="11"/>
        <end position="118"/>
    </location>
</feature>
<organism evidence="2 3">
    <name type="scientific">Hymenobacter sedentarius</name>
    <dbReference type="NCBI Taxonomy" id="1411621"/>
    <lineage>
        <taxon>Bacteria</taxon>
        <taxon>Pseudomonadati</taxon>
        <taxon>Bacteroidota</taxon>
        <taxon>Cytophagia</taxon>
        <taxon>Cytophagales</taxon>
        <taxon>Hymenobacteraceae</taxon>
        <taxon>Hymenobacter</taxon>
    </lineage>
</organism>
<gene>
    <name evidence="2" type="ORF">AUC43_15530</name>
</gene>
<dbReference type="SUPFAM" id="SSF54427">
    <property type="entry name" value="NTF2-like"/>
    <property type="match status" value="1"/>
</dbReference>
<evidence type="ECO:0000259" key="1">
    <source>
        <dbReference type="Pfam" id="PF12680"/>
    </source>
</evidence>
<dbReference type="Proteomes" id="UP000059542">
    <property type="component" value="Chromosome"/>
</dbReference>
<keyword evidence="3" id="KW-1185">Reference proteome</keyword>
<evidence type="ECO:0000313" key="3">
    <source>
        <dbReference type="Proteomes" id="UP000059542"/>
    </source>
</evidence>
<dbReference type="InterPro" id="IPR037401">
    <property type="entry name" value="SnoaL-like"/>
</dbReference>
<accession>A0A0U3SJR5</accession>
<evidence type="ECO:0000313" key="2">
    <source>
        <dbReference type="EMBL" id="ALW86372.1"/>
    </source>
</evidence>
<dbReference type="EMBL" id="CP013909">
    <property type="protein sequence ID" value="ALW86372.1"/>
    <property type="molecule type" value="Genomic_DNA"/>
</dbReference>
<proteinExistence type="predicted"/>
<dbReference type="KEGG" id="hyg:AUC43_15530"/>
<dbReference type="Gene3D" id="3.10.450.50">
    <property type="match status" value="1"/>
</dbReference>
<dbReference type="PANTHER" id="PTHR41252">
    <property type="entry name" value="BLR2505 PROTEIN"/>
    <property type="match status" value="1"/>
</dbReference>
<protein>
    <recommendedName>
        <fullName evidence="1">SnoaL-like domain-containing protein</fullName>
    </recommendedName>
</protein>
<dbReference type="OrthoDB" id="7869337at2"/>
<reference evidence="2 3" key="1">
    <citation type="submission" date="2015-12" db="EMBL/GenBank/DDBJ databases">
        <authorList>
            <person name="Shamseldin A."/>
            <person name="Moawad H."/>
            <person name="Abd El-Rahim W.M."/>
            <person name="Sadowsky M.J."/>
        </authorList>
    </citation>
    <scope>NUCLEOTIDE SEQUENCE [LARGE SCALE GENOMIC DNA]</scope>
    <source>
        <strain evidence="2 3">DG5B</strain>
    </source>
</reference>
<dbReference type="AlphaFoldDB" id="A0A0U3SJR5"/>
<dbReference type="InterPro" id="IPR032710">
    <property type="entry name" value="NTF2-like_dom_sf"/>
</dbReference>
<dbReference type="PANTHER" id="PTHR41252:SF1">
    <property type="entry name" value="BLR2505 PROTEIN"/>
    <property type="match status" value="1"/>
</dbReference>